<evidence type="ECO:0000256" key="1">
    <source>
        <dbReference type="SAM" id="MobiDB-lite"/>
    </source>
</evidence>
<proteinExistence type="predicted"/>
<name>A0AAW0HII1_MYOGA</name>
<evidence type="ECO:0000313" key="2">
    <source>
        <dbReference type="EMBL" id="KAK7802644.1"/>
    </source>
</evidence>
<comment type="caution">
    <text evidence="2">The sequence shown here is derived from an EMBL/GenBank/DDBJ whole genome shotgun (WGS) entry which is preliminary data.</text>
</comment>
<sequence length="212" mass="23696">VPSSGRPRSVHSPFLESSSKSFSTDPRLGNATPTLRSQVEQQAPLLLLLAETGRTFWKLPPEGVTPEIILRCVRTGQPRRTKMDGLEETSQQPSALLSYLPDHTEHKDGHVRRPECWMLLPSCRQAEDRGDLQRVYSKQTSHGRQKGGPLLFPPTPWWRSNQIAFSQDISLHPCPPVERTLLLLAHWKQCGGSAAALSARFPAFHCDVHVAL</sequence>
<dbReference type="EMBL" id="JBBHLL010000452">
    <property type="protein sequence ID" value="KAK7802644.1"/>
    <property type="molecule type" value="Genomic_DNA"/>
</dbReference>
<feature type="region of interest" description="Disordered" evidence="1">
    <location>
        <begin position="1"/>
        <end position="32"/>
    </location>
</feature>
<feature type="compositionally biased region" description="Low complexity" evidence="1">
    <location>
        <begin position="12"/>
        <end position="23"/>
    </location>
</feature>
<gene>
    <name evidence="2" type="ORF">U0070_023590</name>
</gene>
<keyword evidence="3" id="KW-1185">Reference proteome</keyword>
<organism evidence="2 3">
    <name type="scientific">Myodes glareolus</name>
    <name type="common">Bank vole</name>
    <name type="synonym">Clethrionomys glareolus</name>
    <dbReference type="NCBI Taxonomy" id="447135"/>
    <lineage>
        <taxon>Eukaryota</taxon>
        <taxon>Metazoa</taxon>
        <taxon>Chordata</taxon>
        <taxon>Craniata</taxon>
        <taxon>Vertebrata</taxon>
        <taxon>Euteleostomi</taxon>
        <taxon>Mammalia</taxon>
        <taxon>Eutheria</taxon>
        <taxon>Euarchontoglires</taxon>
        <taxon>Glires</taxon>
        <taxon>Rodentia</taxon>
        <taxon>Myomorpha</taxon>
        <taxon>Muroidea</taxon>
        <taxon>Cricetidae</taxon>
        <taxon>Arvicolinae</taxon>
        <taxon>Myodes</taxon>
    </lineage>
</organism>
<reference evidence="2 3" key="1">
    <citation type="journal article" date="2023" name="bioRxiv">
        <title>Conserved and derived expression patterns and positive selection on dental genes reveal complex evolutionary context of ever-growing rodent molars.</title>
        <authorList>
            <person name="Calamari Z.T."/>
            <person name="Song A."/>
            <person name="Cohen E."/>
            <person name="Akter M."/>
            <person name="Roy R.D."/>
            <person name="Hallikas O."/>
            <person name="Christensen M.M."/>
            <person name="Li P."/>
            <person name="Marangoni P."/>
            <person name="Jernvall J."/>
            <person name="Klein O.D."/>
        </authorList>
    </citation>
    <scope>NUCLEOTIDE SEQUENCE [LARGE SCALE GENOMIC DNA]</scope>
    <source>
        <strain evidence="2">V071</strain>
    </source>
</reference>
<dbReference type="Proteomes" id="UP001488838">
    <property type="component" value="Unassembled WGS sequence"/>
</dbReference>
<protein>
    <submittedName>
        <fullName evidence="2">Uncharacterized protein</fullName>
    </submittedName>
</protein>
<accession>A0AAW0HII1</accession>
<dbReference type="AlphaFoldDB" id="A0AAW0HII1"/>
<evidence type="ECO:0000313" key="3">
    <source>
        <dbReference type="Proteomes" id="UP001488838"/>
    </source>
</evidence>
<feature type="non-terminal residue" evidence="2">
    <location>
        <position position="1"/>
    </location>
</feature>